<feature type="compositionally biased region" description="Low complexity" evidence="1">
    <location>
        <begin position="438"/>
        <end position="453"/>
    </location>
</feature>
<dbReference type="Proteomes" id="UP001195769">
    <property type="component" value="Unassembled WGS sequence"/>
</dbReference>
<feature type="region of interest" description="Disordered" evidence="1">
    <location>
        <begin position="1"/>
        <end position="56"/>
    </location>
</feature>
<organism evidence="2 3">
    <name type="scientific">Suillus fuscotomentosus</name>
    <dbReference type="NCBI Taxonomy" id="1912939"/>
    <lineage>
        <taxon>Eukaryota</taxon>
        <taxon>Fungi</taxon>
        <taxon>Dikarya</taxon>
        <taxon>Basidiomycota</taxon>
        <taxon>Agaricomycotina</taxon>
        <taxon>Agaricomycetes</taxon>
        <taxon>Agaricomycetidae</taxon>
        <taxon>Boletales</taxon>
        <taxon>Suillineae</taxon>
        <taxon>Suillaceae</taxon>
        <taxon>Suillus</taxon>
    </lineage>
</organism>
<feature type="compositionally biased region" description="Basic and acidic residues" evidence="1">
    <location>
        <begin position="395"/>
        <end position="406"/>
    </location>
</feature>
<evidence type="ECO:0000256" key="1">
    <source>
        <dbReference type="SAM" id="MobiDB-lite"/>
    </source>
</evidence>
<proteinExistence type="predicted"/>
<gene>
    <name evidence="2" type="ORF">F5891DRAFT_1184355</name>
</gene>
<evidence type="ECO:0000313" key="2">
    <source>
        <dbReference type="EMBL" id="KAG1904173.1"/>
    </source>
</evidence>
<feature type="compositionally biased region" description="Pro residues" evidence="1">
    <location>
        <begin position="454"/>
        <end position="469"/>
    </location>
</feature>
<reference evidence="2" key="1">
    <citation type="journal article" date="2020" name="New Phytol.">
        <title>Comparative genomics reveals dynamic genome evolution in host specialist ectomycorrhizal fungi.</title>
        <authorList>
            <person name="Lofgren L.A."/>
            <person name="Nguyen N.H."/>
            <person name="Vilgalys R."/>
            <person name="Ruytinx J."/>
            <person name="Liao H.L."/>
            <person name="Branco S."/>
            <person name="Kuo A."/>
            <person name="LaButti K."/>
            <person name="Lipzen A."/>
            <person name="Andreopoulos W."/>
            <person name="Pangilinan J."/>
            <person name="Riley R."/>
            <person name="Hundley H."/>
            <person name="Na H."/>
            <person name="Barry K."/>
            <person name="Grigoriev I.V."/>
            <person name="Stajich J.E."/>
            <person name="Kennedy P.G."/>
        </authorList>
    </citation>
    <scope>NUCLEOTIDE SEQUENCE</scope>
    <source>
        <strain evidence="2">FC203</strain>
    </source>
</reference>
<dbReference type="EMBL" id="JABBWK010000010">
    <property type="protein sequence ID" value="KAG1904173.1"/>
    <property type="molecule type" value="Genomic_DNA"/>
</dbReference>
<dbReference type="RefSeq" id="XP_041229748.1">
    <property type="nucleotide sequence ID" value="XM_041366430.1"/>
</dbReference>
<evidence type="ECO:0000313" key="3">
    <source>
        <dbReference type="Proteomes" id="UP001195769"/>
    </source>
</evidence>
<name>A0AAD4EFU0_9AGAM</name>
<protein>
    <submittedName>
        <fullName evidence="2">Uncharacterized protein</fullName>
    </submittedName>
</protein>
<sequence length="469" mass="52315">MAHRKRATSVSSSSSSNSSISSQSAVAVPLKKISKKLTRPKKKRCSSDDDEKMIMEPETDPHEELVAAARCIARCIDVFCKTKQLIMVGLSLQQRDAAENGDVSEDEDIQASRDKSPKIQDRYKRNYARLLQLVLSLKPLLGDPRKSLELNAIIKKMDATISTTHSDDTLRLKNQISHYTAFNLRSPIMPPIYDGTGSRTHLGSNHPVLARFLCPVRELKEFSKDTEKAQKKLQNSKIKMTASALPAFLWAGDLPGKDYDDNNMFEGMFEGHLLERMMRHIFTSPLSAYGEQTRATRTCNAALHDMTTVEAAHIAYGCLQVRFGIGAKNTWSEVNGDFNYRDFYNNIVDLIEDSPDPEWKDKLLRAWNMKLFKNEEGREGDSITSKDNNISSTSHEGRDDDLERVRAQMVARRAAKAAPAHPPSPPPSLSPPPPPRESMPACPSGPMPSRETTPVPPPTPRPVATPRPV</sequence>
<feature type="compositionally biased region" description="Polar residues" evidence="1">
    <location>
        <begin position="382"/>
        <end position="394"/>
    </location>
</feature>
<accession>A0AAD4EFU0</accession>
<feature type="region of interest" description="Disordered" evidence="1">
    <location>
        <begin position="376"/>
        <end position="469"/>
    </location>
</feature>
<feature type="compositionally biased region" description="Low complexity" evidence="1">
    <location>
        <begin position="9"/>
        <end position="24"/>
    </location>
</feature>
<dbReference type="Pfam" id="PF20414">
    <property type="entry name" value="DUF6698"/>
    <property type="match status" value="1"/>
</dbReference>
<feature type="compositionally biased region" description="Basic residues" evidence="1">
    <location>
        <begin position="32"/>
        <end position="44"/>
    </location>
</feature>
<dbReference type="GeneID" id="64660728"/>
<keyword evidence="3" id="KW-1185">Reference proteome</keyword>
<dbReference type="AlphaFoldDB" id="A0AAD4EFU0"/>
<dbReference type="InterPro" id="IPR046521">
    <property type="entry name" value="DUF6698"/>
</dbReference>
<comment type="caution">
    <text evidence="2">The sequence shown here is derived from an EMBL/GenBank/DDBJ whole genome shotgun (WGS) entry which is preliminary data.</text>
</comment>
<feature type="compositionally biased region" description="Pro residues" evidence="1">
    <location>
        <begin position="420"/>
        <end position="437"/>
    </location>
</feature>
<feature type="region of interest" description="Disordered" evidence="1">
    <location>
        <begin position="96"/>
        <end position="118"/>
    </location>
</feature>